<protein>
    <submittedName>
        <fullName evidence="1">Uncharacterized protein</fullName>
    </submittedName>
</protein>
<evidence type="ECO:0000313" key="1">
    <source>
        <dbReference type="EMBL" id="CAF1140062.1"/>
    </source>
</evidence>
<gene>
    <name evidence="1" type="ORF">OXX778_LOCUS22862</name>
</gene>
<keyword evidence="2" id="KW-1185">Reference proteome</keyword>
<proteinExistence type="predicted"/>
<comment type="caution">
    <text evidence="1">The sequence shown here is derived from an EMBL/GenBank/DDBJ whole genome shotgun (WGS) entry which is preliminary data.</text>
</comment>
<dbReference type="Proteomes" id="UP000663879">
    <property type="component" value="Unassembled WGS sequence"/>
</dbReference>
<dbReference type="AlphaFoldDB" id="A0A814RY20"/>
<organism evidence="1 2">
    <name type="scientific">Brachionus calyciflorus</name>
    <dbReference type="NCBI Taxonomy" id="104777"/>
    <lineage>
        <taxon>Eukaryota</taxon>
        <taxon>Metazoa</taxon>
        <taxon>Spiralia</taxon>
        <taxon>Gnathifera</taxon>
        <taxon>Rotifera</taxon>
        <taxon>Eurotatoria</taxon>
        <taxon>Monogononta</taxon>
        <taxon>Pseudotrocha</taxon>
        <taxon>Ploima</taxon>
        <taxon>Brachionidae</taxon>
        <taxon>Brachionus</taxon>
    </lineage>
</organism>
<dbReference type="EMBL" id="CAJNOC010010454">
    <property type="protein sequence ID" value="CAF1140062.1"/>
    <property type="molecule type" value="Genomic_DNA"/>
</dbReference>
<sequence>MSPAFFKGHFYRLSNTKKVDPRFSWRGVTKNCKITGKTQGKTIGEEYEFDVNHAVDHIDGCETEESDFILKERRRLLKLKASMADEAPRKILSTVANINFPESVLAKMPSYYSDRLVINREKKKSQPKFPNEPEKLEQVFIPDWLSLTKKMNNFCYTTVERMTLVVSLYFRL</sequence>
<accession>A0A814RY20</accession>
<reference evidence="1" key="1">
    <citation type="submission" date="2021-02" db="EMBL/GenBank/DDBJ databases">
        <authorList>
            <person name="Nowell W R."/>
        </authorList>
    </citation>
    <scope>NUCLEOTIDE SEQUENCE</scope>
    <source>
        <strain evidence="1">Ploen Becks lab</strain>
    </source>
</reference>
<evidence type="ECO:0000313" key="2">
    <source>
        <dbReference type="Proteomes" id="UP000663879"/>
    </source>
</evidence>
<name>A0A814RY20_9BILA</name>